<name>A0A5E4UG94_9BURK</name>
<evidence type="ECO:0008006" key="4">
    <source>
        <dbReference type="Google" id="ProtNLM"/>
    </source>
</evidence>
<dbReference type="OrthoDB" id="8942866at2"/>
<dbReference type="RefSeq" id="WP_150589207.1">
    <property type="nucleotide sequence ID" value="NZ_CABPSH010000003.1"/>
</dbReference>
<feature type="compositionally biased region" description="Low complexity" evidence="1">
    <location>
        <begin position="42"/>
        <end position="57"/>
    </location>
</feature>
<reference evidence="2 3" key="1">
    <citation type="submission" date="2019-08" db="EMBL/GenBank/DDBJ databases">
        <authorList>
            <person name="Peeters C."/>
        </authorList>
    </citation>
    <scope>NUCLEOTIDE SEQUENCE [LARGE SCALE GENOMIC DNA]</scope>
    <source>
        <strain evidence="2 3">LMG 31012</strain>
    </source>
</reference>
<dbReference type="AlphaFoldDB" id="A0A5E4UG94"/>
<keyword evidence="3" id="KW-1185">Reference proteome</keyword>
<organism evidence="2 3">
    <name type="scientific">Pandoraea eparura</name>
    <dbReference type="NCBI Taxonomy" id="2508291"/>
    <lineage>
        <taxon>Bacteria</taxon>
        <taxon>Pseudomonadati</taxon>
        <taxon>Pseudomonadota</taxon>
        <taxon>Betaproteobacteria</taxon>
        <taxon>Burkholderiales</taxon>
        <taxon>Burkholderiaceae</taxon>
        <taxon>Pandoraea</taxon>
    </lineage>
</organism>
<dbReference type="SUPFAM" id="SSF48452">
    <property type="entry name" value="TPR-like"/>
    <property type="match status" value="1"/>
</dbReference>
<evidence type="ECO:0000313" key="2">
    <source>
        <dbReference type="EMBL" id="VVD99045.1"/>
    </source>
</evidence>
<evidence type="ECO:0000313" key="3">
    <source>
        <dbReference type="Proteomes" id="UP000400981"/>
    </source>
</evidence>
<proteinExistence type="predicted"/>
<evidence type="ECO:0000256" key="1">
    <source>
        <dbReference type="SAM" id="MobiDB-lite"/>
    </source>
</evidence>
<protein>
    <recommendedName>
        <fullName evidence="4">CesD/SycD/LcrH family type III secretion system chaperone</fullName>
    </recommendedName>
</protein>
<accession>A0A5E4UG94</accession>
<sequence length="181" mass="19471">MQQYSAPHAIVETQVPARGTAHDNPTHHPARTEGAPRSPTDTVSPNASPSASTATSPIDSPIASQAFSHAYALCAANDFVGAARAFADLCLAYPERTDAYKAFGYVLCQLGDYQHAVAPLMIAIARNYGDPEPLYFAAVCMQRNGDVEIAREMAVDALDMVRRTGRPSDLHDKLTRLIDAL</sequence>
<dbReference type="InterPro" id="IPR011990">
    <property type="entry name" value="TPR-like_helical_dom_sf"/>
</dbReference>
<dbReference type="EMBL" id="CABPSH010000003">
    <property type="protein sequence ID" value="VVD99045.1"/>
    <property type="molecule type" value="Genomic_DNA"/>
</dbReference>
<dbReference type="Proteomes" id="UP000400981">
    <property type="component" value="Unassembled WGS sequence"/>
</dbReference>
<feature type="region of interest" description="Disordered" evidence="1">
    <location>
        <begin position="1"/>
        <end position="57"/>
    </location>
</feature>
<gene>
    <name evidence="2" type="ORF">PEP31012_02019</name>
</gene>
<dbReference type="Gene3D" id="1.25.40.10">
    <property type="entry name" value="Tetratricopeptide repeat domain"/>
    <property type="match status" value="1"/>
</dbReference>